<dbReference type="RefSeq" id="WP_270333097.1">
    <property type="nucleotide sequence ID" value="NZ_JAQDEX010000003.1"/>
</dbReference>
<proteinExistence type="predicted"/>
<evidence type="ECO:0000313" key="2">
    <source>
        <dbReference type="Proteomes" id="UP000707535"/>
    </source>
</evidence>
<comment type="caution">
    <text evidence="1">The sequence shown here is derived from an EMBL/GenBank/DDBJ whole genome shotgun (WGS) entry which is preliminary data.</text>
</comment>
<accession>A0A921F6P0</accession>
<sequence>MDEYEITYWCGVNNDQGEFVTKTVKIEKWFVSQLFTDKPLRFLPFVDEDEHKIVVSTENICQIKEV</sequence>
<reference evidence="1" key="1">
    <citation type="journal article" date="2021" name="PeerJ">
        <title>Extensive microbial diversity within the chicken gut microbiome revealed by metagenomics and culture.</title>
        <authorList>
            <person name="Gilroy R."/>
            <person name="Ravi A."/>
            <person name="Getino M."/>
            <person name="Pursley I."/>
            <person name="Horton D.L."/>
            <person name="Alikhan N.F."/>
            <person name="Baker D."/>
            <person name="Gharbi K."/>
            <person name="Hall N."/>
            <person name="Watson M."/>
            <person name="Adriaenssens E.M."/>
            <person name="Foster-Nyarko E."/>
            <person name="Jarju S."/>
            <person name="Secka A."/>
            <person name="Antonio M."/>
            <person name="Oren A."/>
            <person name="Chaudhuri R.R."/>
            <person name="La Ragione R."/>
            <person name="Hildebrand F."/>
            <person name="Pallen M.J."/>
        </authorList>
    </citation>
    <scope>NUCLEOTIDE SEQUENCE</scope>
    <source>
        <strain evidence="1">CHK174-6876</strain>
    </source>
</reference>
<evidence type="ECO:0000313" key="1">
    <source>
        <dbReference type="EMBL" id="HJE96329.1"/>
    </source>
</evidence>
<dbReference type="EMBL" id="DYXG01000018">
    <property type="protein sequence ID" value="HJE96329.1"/>
    <property type="molecule type" value="Genomic_DNA"/>
</dbReference>
<dbReference type="AlphaFoldDB" id="A0A921F6P0"/>
<gene>
    <name evidence="1" type="ORF">K8V00_01795</name>
</gene>
<dbReference type="Proteomes" id="UP000707535">
    <property type="component" value="Unassembled WGS sequence"/>
</dbReference>
<protein>
    <submittedName>
        <fullName evidence="1">Uncharacterized protein</fullName>
    </submittedName>
</protein>
<name>A0A921F6P0_9LACO</name>
<reference evidence="1" key="2">
    <citation type="submission" date="2021-09" db="EMBL/GenBank/DDBJ databases">
        <authorList>
            <person name="Gilroy R."/>
        </authorList>
    </citation>
    <scope>NUCLEOTIDE SEQUENCE</scope>
    <source>
        <strain evidence="1">CHK174-6876</strain>
    </source>
</reference>
<organism evidence="1 2">
    <name type="scientific">Ligilactobacillus acidipiscis</name>
    <dbReference type="NCBI Taxonomy" id="89059"/>
    <lineage>
        <taxon>Bacteria</taxon>
        <taxon>Bacillati</taxon>
        <taxon>Bacillota</taxon>
        <taxon>Bacilli</taxon>
        <taxon>Lactobacillales</taxon>
        <taxon>Lactobacillaceae</taxon>
        <taxon>Ligilactobacillus</taxon>
    </lineage>
</organism>